<feature type="binding site" description="in dimeric form" evidence="19">
    <location>
        <position position="258"/>
    </location>
    <ligand>
        <name>Ca(2+)</name>
        <dbReference type="ChEBI" id="CHEBI:29108"/>
        <label>1</label>
    </ligand>
</feature>
<evidence type="ECO:0000256" key="10">
    <source>
        <dbReference type="ARBA" id="ARBA00022723"/>
    </source>
</evidence>
<dbReference type="GO" id="GO:0009279">
    <property type="term" value="C:cell outer membrane"/>
    <property type="evidence" value="ECO:0007669"/>
    <property type="project" value="UniProtKB-SubCell"/>
</dbReference>
<dbReference type="GO" id="GO:0004623">
    <property type="term" value="F:phospholipase A2 activity"/>
    <property type="evidence" value="ECO:0007669"/>
    <property type="project" value="UniProtKB-EC"/>
</dbReference>
<evidence type="ECO:0000256" key="11">
    <source>
        <dbReference type="ARBA" id="ARBA00022729"/>
    </source>
</evidence>
<evidence type="ECO:0000256" key="14">
    <source>
        <dbReference type="ARBA" id="ARBA00022963"/>
    </source>
</evidence>
<comment type="function">
    <text evidence="20">Hydrolysis of phosphatidylcholine with phospholipase A2 (EC 3.1.1.4) and phospholipase A1 (EC 3.1.1.32) activities.</text>
</comment>
<evidence type="ECO:0000256" key="18">
    <source>
        <dbReference type="PIRSR" id="PIRSR603187-1"/>
    </source>
</evidence>
<dbReference type="Gene3D" id="2.40.230.10">
    <property type="entry name" value="Phospholipase A1"/>
    <property type="match status" value="1"/>
</dbReference>
<evidence type="ECO:0000256" key="16">
    <source>
        <dbReference type="ARBA" id="ARBA00023136"/>
    </source>
</evidence>
<evidence type="ECO:0000256" key="2">
    <source>
        <dbReference type="ARBA" id="ARBA00001604"/>
    </source>
</evidence>
<keyword evidence="10 19" id="KW-0479">Metal-binding</keyword>
<evidence type="ECO:0000256" key="19">
    <source>
        <dbReference type="PIRSR" id="PIRSR603187-2"/>
    </source>
</evidence>
<evidence type="ECO:0000256" key="4">
    <source>
        <dbReference type="ARBA" id="ARBA00011702"/>
    </source>
</evidence>
<dbReference type="AlphaFoldDB" id="A0A1V4GXI6"/>
<dbReference type="PANTHER" id="PTHR40457">
    <property type="entry name" value="PHOSPHOLIPASE A1"/>
    <property type="match status" value="1"/>
</dbReference>
<dbReference type="PRINTS" id="PR01486">
    <property type="entry name" value="PHPHLIPASEA1"/>
</dbReference>
<reference evidence="22" key="1">
    <citation type="submission" date="2017-03" db="EMBL/GenBank/DDBJ databases">
        <title>Draft genome sequence of Moraxella equi CCUG 4950T type strain.</title>
        <authorList>
            <person name="Salva-Serra F."/>
            <person name="Engstrom-Jakobsson H."/>
            <person name="Thorell K."/>
            <person name="Jaen-Luchoro D."/>
            <person name="Gonzales-Siles L."/>
            <person name="Karlsson R."/>
            <person name="Yazdan S."/>
            <person name="Boulund F."/>
            <person name="Johnning A."/>
            <person name="Engstrand L."/>
            <person name="Kristiansson E."/>
            <person name="Moore E."/>
        </authorList>
    </citation>
    <scope>NUCLEOTIDE SEQUENCE [LARGE SCALE GENOMIC DNA]</scope>
    <source>
        <strain evidence="22">CCUG 4441</strain>
    </source>
</reference>
<dbReference type="InterPro" id="IPR036541">
    <property type="entry name" value="PLipase_A1_sf"/>
</dbReference>
<dbReference type="EC" id="3.1.1.4" evidence="6 20"/>
<comment type="subunit">
    <text evidence="4 20">Homodimer; dimerization is reversible, and the dimeric form is the active one.</text>
</comment>
<feature type="binding site" description="in dimeric form" evidence="19">
    <location>
        <position position="343"/>
    </location>
    <ligand>
        <name>Ca(2+)</name>
        <dbReference type="ChEBI" id="CHEBI:29108"/>
        <label>1</label>
    </ligand>
</feature>
<comment type="subcellular location">
    <subcellularLocation>
        <location evidence="20">Cell outer membrane</location>
        <topology evidence="20">Multi-pass membrane protein</topology>
    </subcellularLocation>
    <text evidence="20">One of the very few enzymes located there.</text>
</comment>
<sequence>MCLCEIFMNFIPKRLSLAVSFLLPCLGVMSGQAWAEEMILPISDERVQISELDIASPIYDERLFFDCASVLNDGERLACFDSIALGRVPSVLHEKRPLDLKQTFGHLIKGSPQIAFIEPVKYSSAIDMTLTDDGMNEMSDDMSPNISASGFGSVDGGRYTPMSLAYDLDKNSGGLWKARPHNPMYVLPVFVNTKPNRSVSTSTQEVVDYTDNDIRSTELKFQVSFKSKVVEDLFGTNADMWFGYTQQSHWQVYNEDNSRPFRAHDYQPELFITQPVVADLPFGGRLRMLGAGVVHHSNGEDDPLSRSWNRAYAMAGAEWGKFTVMPRVWGRILKKDNGSKPNDNPDIMDYYGDVRFMYQFDKGNNVSGTLRYNPKNSKGAIQLDYVRPIGKGVSGYVQLFHGYGSSIIDYNHESTTVGVGVMLNDWMGL</sequence>
<dbReference type="Proteomes" id="UP000191025">
    <property type="component" value="Unassembled WGS sequence"/>
</dbReference>
<name>A0A1V4GXI6_MORLA</name>
<organism evidence="21 22">
    <name type="scientific">Moraxella lacunata</name>
    <dbReference type="NCBI Taxonomy" id="477"/>
    <lineage>
        <taxon>Bacteria</taxon>
        <taxon>Pseudomonadati</taxon>
        <taxon>Pseudomonadota</taxon>
        <taxon>Gammaproteobacteria</taxon>
        <taxon>Moraxellales</taxon>
        <taxon>Moraxellaceae</taxon>
        <taxon>Moraxella</taxon>
    </lineage>
</organism>
<evidence type="ECO:0000313" key="22">
    <source>
        <dbReference type="Proteomes" id="UP000191025"/>
    </source>
</evidence>
<dbReference type="InterPro" id="IPR003187">
    <property type="entry name" value="PLipase_A1"/>
</dbReference>
<keyword evidence="9" id="KW-0812">Transmembrane</keyword>
<keyword evidence="8" id="KW-1134">Transmembrane beta strand</keyword>
<comment type="cofactor">
    <cofactor evidence="20">
        <name>Ca(2+)</name>
        <dbReference type="ChEBI" id="CHEBI:29108"/>
    </cofactor>
    <text evidence="20">Binds 1 Ca(2+) ion per monomer. In the dimeric form the Ca(2+) is bound by different amino acids with binding of each Ca(2+) shared with ligands coming from each monomer. The Ca(2+) ion may have a role in catalysis.</text>
</comment>
<feature type="binding site" description="in dimeric form" evidence="19">
    <location>
        <position position="305"/>
    </location>
    <ligand>
        <name>Ca(2+)</name>
        <dbReference type="ChEBI" id="CHEBI:29108"/>
        <label>1</label>
    </ligand>
</feature>
<evidence type="ECO:0000256" key="12">
    <source>
        <dbReference type="ARBA" id="ARBA00022801"/>
    </source>
</evidence>
<evidence type="ECO:0000256" key="17">
    <source>
        <dbReference type="ARBA" id="ARBA00023237"/>
    </source>
</evidence>
<dbReference type="GO" id="GO:0046872">
    <property type="term" value="F:metal ion binding"/>
    <property type="evidence" value="ECO:0007669"/>
    <property type="project" value="UniProtKB-KW"/>
</dbReference>
<evidence type="ECO:0000256" key="15">
    <source>
        <dbReference type="ARBA" id="ARBA00023098"/>
    </source>
</evidence>
<dbReference type="SUPFAM" id="SSF56931">
    <property type="entry name" value="Outer membrane phospholipase A (OMPLA)"/>
    <property type="match status" value="1"/>
</dbReference>
<dbReference type="GO" id="GO:0016042">
    <property type="term" value="P:lipid catabolic process"/>
    <property type="evidence" value="ECO:0007669"/>
    <property type="project" value="UniProtKB-KW"/>
</dbReference>
<keyword evidence="17 20" id="KW-0998">Cell outer membrane</keyword>
<evidence type="ECO:0000256" key="13">
    <source>
        <dbReference type="ARBA" id="ARBA00022837"/>
    </source>
</evidence>
<dbReference type="Pfam" id="PF02253">
    <property type="entry name" value="PLA1"/>
    <property type="match status" value="1"/>
</dbReference>
<dbReference type="EC" id="3.1.1.32" evidence="5 20"/>
<evidence type="ECO:0000256" key="9">
    <source>
        <dbReference type="ARBA" id="ARBA00022692"/>
    </source>
</evidence>
<evidence type="ECO:0000256" key="5">
    <source>
        <dbReference type="ARBA" id="ARBA00013179"/>
    </source>
</evidence>
<feature type="active site" description="Proton acceptor" evidence="18">
    <location>
        <position position="295"/>
    </location>
</feature>
<evidence type="ECO:0000256" key="20">
    <source>
        <dbReference type="RuleBase" id="RU366027"/>
    </source>
</evidence>
<comment type="similarity">
    <text evidence="3 20">Belongs to the phospholipase A1 family.</text>
</comment>
<proteinExistence type="inferred from homology"/>
<keyword evidence="12 20" id="KW-0378">Hydrolase</keyword>
<evidence type="ECO:0000256" key="7">
    <source>
        <dbReference type="ARBA" id="ARBA00021726"/>
    </source>
</evidence>
<evidence type="ECO:0000256" key="6">
    <source>
        <dbReference type="ARBA" id="ARBA00013278"/>
    </source>
</evidence>
<gene>
    <name evidence="21" type="ORF">B5J94_05845</name>
</gene>
<comment type="catalytic activity">
    <reaction evidence="2 20">
        <text>a 1,2-diacyl-sn-glycero-3-phosphocholine + H2O = a 1-acyl-sn-glycero-3-phosphocholine + a fatty acid + H(+)</text>
        <dbReference type="Rhea" id="RHEA:15801"/>
        <dbReference type="ChEBI" id="CHEBI:15377"/>
        <dbReference type="ChEBI" id="CHEBI:15378"/>
        <dbReference type="ChEBI" id="CHEBI:28868"/>
        <dbReference type="ChEBI" id="CHEBI:57643"/>
        <dbReference type="ChEBI" id="CHEBI:58168"/>
        <dbReference type="EC" id="3.1.1.4"/>
    </reaction>
</comment>
<keyword evidence="16" id="KW-0472">Membrane</keyword>
<dbReference type="GO" id="GO:0008970">
    <property type="term" value="F:phospholipase A1 activity"/>
    <property type="evidence" value="ECO:0007669"/>
    <property type="project" value="UniProtKB-EC"/>
</dbReference>
<keyword evidence="15 20" id="KW-0443">Lipid metabolism</keyword>
<comment type="catalytic activity">
    <reaction evidence="1 20">
        <text>a 1,2-diacyl-sn-glycero-3-phosphocholine + H2O = a 2-acyl-sn-glycero-3-phosphocholine + a fatty acid + H(+)</text>
        <dbReference type="Rhea" id="RHEA:18689"/>
        <dbReference type="ChEBI" id="CHEBI:15377"/>
        <dbReference type="ChEBI" id="CHEBI:15378"/>
        <dbReference type="ChEBI" id="CHEBI:28868"/>
        <dbReference type="ChEBI" id="CHEBI:57643"/>
        <dbReference type="ChEBI" id="CHEBI:57875"/>
        <dbReference type="EC" id="3.1.1.32"/>
    </reaction>
</comment>
<dbReference type="EMBL" id="MXAN01000037">
    <property type="protein sequence ID" value="OPH37313.1"/>
    <property type="molecule type" value="Genomic_DNA"/>
</dbReference>
<keyword evidence="11 20" id="KW-0732">Signal</keyword>
<feature type="chain" id="PRO_5019614362" description="Phospholipase A1" evidence="20">
    <location>
        <begin position="36"/>
        <end position="429"/>
    </location>
</feature>
<evidence type="ECO:0000256" key="3">
    <source>
        <dbReference type="ARBA" id="ARBA00010525"/>
    </source>
</evidence>
<feature type="signal peptide" evidence="20">
    <location>
        <begin position="1"/>
        <end position="35"/>
    </location>
</feature>
<dbReference type="PANTHER" id="PTHR40457:SF1">
    <property type="entry name" value="PHOSPHOLIPASE A1"/>
    <property type="match status" value="1"/>
</dbReference>
<comment type="caution">
    <text evidence="21">The sequence shown here is derived from an EMBL/GenBank/DDBJ whole genome shotgun (WGS) entry which is preliminary data.</text>
</comment>
<dbReference type="CDD" id="cd00541">
    <property type="entry name" value="OMPLA"/>
    <property type="match status" value="1"/>
</dbReference>
<evidence type="ECO:0000313" key="21">
    <source>
        <dbReference type="EMBL" id="OPH37313.1"/>
    </source>
</evidence>
<keyword evidence="13 19" id="KW-0106">Calcium</keyword>
<protein>
    <recommendedName>
        <fullName evidence="7 20">Phospholipase A1</fullName>
        <ecNumber evidence="5 20">3.1.1.32</ecNumber>
        <ecNumber evidence="6 20">3.1.1.4</ecNumber>
    </recommendedName>
    <alternativeName>
        <fullName evidence="20">Phosphatidylcholine 1-acylhydrolase</fullName>
    </alternativeName>
</protein>
<evidence type="ECO:0000256" key="8">
    <source>
        <dbReference type="ARBA" id="ARBA00022452"/>
    </source>
</evidence>
<keyword evidence="14 20" id="KW-0442">Lipid degradation</keyword>
<accession>A0A1V4GXI6</accession>
<evidence type="ECO:0000256" key="1">
    <source>
        <dbReference type="ARBA" id="ARBA00000111"/>
    </source>
</evidence>
<feature type="active site" description="Nucleophile" evidence="18">
    <location>
        <position position="297"/>
    </location>
</feature>